<accession>A5DW30</accession>
<dbReference type="OrthoDB" id="2544694at2759"/>
<dbReference type="VEuPathDB" id="FungiDB:LELG_01566"/>
<reference evidence="1 2" key="1">
    <citation type="journal article" date="2009" name="Nature">
        <title>Evolution of pathogenicity and sexual reproduction in eight Candida genomes.</title>
        <authorList>
            <person name="Butler G."/>
            <person name="Rasmussen M.D."/>
            <person name="Lin M.F."/>
            <person name="Santos M.A."/>
            <person name="Sakthikumar S."/>
            <person name="Munro C.A."/>
            <person name="Rheinbay E."/>
            <person name="Grabherr M."/>
            <person name="Forche A."/>
            <person name="Reedy J.L."/>
            <person name="Agrafioti I."/>
            <person name="Arnaud M.B."/>
            <person name="Bates S."/>
            <person name="Brown A.J."/>
            <person name="Brunke S."/>
            <person name="Costanzo M.C."/>
            <person name="Fitzpatrick D.A."/>
            <person name="de Groot P.W."/>
            <person name="Harris D."/>
            <person name="Hoyer L.L."/>
            <person name="Hube B."/>
            <person name="Klis F.M."/>
            <person name="Kodira C."/>
            <person name="Lennard N."/>
            <person name="Logue M.E."/>
            <person name="Martin R."/>
            <person name="Neiman A.M."/>
            <person name="Nikolaou E."/>
            <person name="Quail M.A."/>
            <person name="Quinn J."/>
            <person name="Santos M.C."/>
            <person name="Schmitzberger F.F."/>
            <person name="Sherlock G."/>
            <person name="Shah P."/>
            <person name="Silverstein K.A."/>
            <person name="Skrzypek M.S."/>
            <person name="Soll D."/>
            <person name="Staggs R."/>
            <person name="Stansfield I."/>
            <person name="Stumpf M.P."/>
            <person name="Sudbery P.E."/>
            <person name="Srikantha T."/>
            <person name="Zeng Q."/>
            <person name="Berman J."/>
            <person name="Berriman M."/>
            <person name="Heitman J."/>
            <person name="Gow N.A."/>
            <person name="Lorenz M.C."/>
            <person name="Birren B.W."/>
            <person name="Kellis M."/>
            <person name="Cuomo C.A."/>
        </authorList>
    </citation>
    <scope>NUCLEOTIDE SEQUENCE [LARGE SCALE GENOMIC DNA]</scope>
    <source>
        <strain evidence="2">ATCC 11503 / BCRC 21390 / CBS 2605 / JCM 1781 / NBRC 1676 / NRRL YB-4239</strain>
    </source>
</reference>
<dbReference type="eggNOG" id="ENOG502SEMM">
    <property type="taxonomic scope" value="Eukaryota"/>
</dbReference>
<dbReference type="Gene3D" id="2.40.160.20">
    <property type="match status" value="1"/>
</dbReference>
<dbReference type="HOGENOM" id="CLU_127758_0_0_1"/>
<evidence type="ECO:0000313" key="2">
    <source>
        <dbReference type="Proteomes" id="UP000001996"/>
    </source>
</evidence>
<keyword evidence="2" id="KW-1185">Reference proteome</keyword>
<proteinExistence type="predicted"/>
<sequence>MSALKLALPEIPQQPELVPVLTFNLKLASDPVHIYTNSQIDKTLQLATLVAGEIKTVENKFNYKLDILDIHGTDDLNVKDSVATASLDCKLYGKTPNGTGVFVYYGGRVQLNSASVDVLSNKTKAASIEDSYVTCNPTFFFDDKVEEEYKWVLKENLIGKGRFGRDEDGTLYVQYYIYVIR</sequence>
<name>A5DW30_LODEL</name>
<dbReference type="KEGG" id="lel:PVL30_001536"/>
<evidence type="ECO:0000313" key="1">
    <source>
        <dbReference type="EMBL" id="EDK43388.1"/>
    </source>
</evidence>
<dbReference type="GeneID" id="5234184"/>
<dbReference type="OMA" id="LDCKLYG"/>
<organism evidence="1 2">
    <name type="scientific">Lodderomyces elongisporus (strain ATCC 11503 / CBS 2605 / JCM 1781 / NBRC 1676 / NRRL YB-4239)</name>
    <name type="common">Yeast</name>
    <name type="synonym">Saccharomyces elongisporus</name>
    <dbReference type="NCBI Taxonomy" id="379508"/>
    <lineage>
        <taxon>Eukaryota</taxon>
        <taxon>Fungi</taxon>
        <taxon>Dikarya</taxon>
        <taxon>Ascomycota</taxon>
        <taxon>Saccharomycotina</taxon>
        <taxon>Pichiomycetes</taxon>
        <taxon>Debaryomycetaceae</taxon>
        <taxon>Candida/Lodderomyces clade</taxon>
        <taxon>Lodderomyces</taxon>
    </lineage>
</organism>
<dbReference type="EMBL" id="CH981525">
    <property type="protein sequence ID" value="EDK43388.1"/>
    <property type="molecule type" value="Genomic_DNA"/>
</dbReference>
<dbReference type="STRING" id="379508.A5DW30"/>
<gene>
    <name evidence="1" type="ORF">LELG_01566</name>
</gene>
<dbReference type="Pfam" id="PF11578">
    <property type="entry name" value="DUF3237"/>
    <property type="match status" value="1"/>
</dbReference>
<dbReference type="AlphaFoldDB" id="A5DW30"/>
<dbReference type="Proteomes" id="UP000001996">
    <property type="component" value="Unassembled WGS sequence"/>
</dbReference>
<protein>
    <submittedName>
        <fullName evidence="1">Uncharacterized protein</fullName>
    </submittedName>
</protein>
<dbReference type="InParanoid" id="A5DW30"/>